<evidence type="ECO:0000259" key="2">
    <source>
        <dbReference type="PROSITE" id="PS00028"/>
    </source>
</evidence>
<dbReference type="Pfam" id="PF11917">
    <property type="entry name" value="DUF3435"/>
    <property type="match status" value="1"/>
</dbReference>
<protein>
    <recommendedName>
        <fullName evidence="2">C2H2-type domain-containing protein</fullName>
    </recommendedName>
</protein>
<evidence type="ECO:0000313" key="4">
    <source>
        <dbReference type="Proteomes" id="UP000248349"/>
    </source>
</evidence>
<dbReference type="RefSeq" id="XP_025426579.1">
    <property type="nucleotide sequence ID" value="XM_025573818.1"/>
</dbReference>
<dbReference type="STRING" id="1450539.A0A318Z2R4"/>
<feature type="coiled-coil region" evidence="1">
    <location>
        <begin position="453"/>
        <end position="507"/>
    </location>
</feature>
<sequence>MGLKAAKHYQTINLDNHDDSETKRAVLDRTKASYDRALATFDDFLELHPGASWPLDTRTYKGFMEFVSKNMPGRLGEHPTLETMESFRRQFEAGLLLRRDFRVQEHMSTTIKEWIRKDLRDLVDLSDAEMDKDSLSPNDLMVLLTQLWCRDFKEYRGTCPDRSRVQLSASLLLYCFTSARTGEVHESTARRELSRKQSSTAGQYEARALAACYKHFTLTIELVDGIKMLVLTYSREYVKGFWRRKHWQRPIHGFYEMYREHTPLFFNLLVFFLPLASADRAFRDFESVSEILALAESIQSDESEKILATIDFTPEVKDIPLFRPYNEQEIQKSTGRSRGADSFGKDFAELGNRAGYTRNVTARACRRWALMETDKHHSETARMKFAGHIQRDTFGRSYAHPLSEVDGPATYLGILTRHEHIQNRRSMGIHRIPQLWQSLPAKAEFEFLEREDVMSLDNKMDQLTREMGEARESTEKCRLRVEQHRIYNEKQILYKQELRRLQQTQRKGSTTQQGSIFEQTLFSFTRKVMPERDLLAQLLPKNESLRSATGLKVLAALESICSGSSTNVYGAGMQAVDGECFCGSALSAFHPHRRWLHLYRCYEKRTRENSRYNFSQACIACCQWFSDPELWNSHCEAHLSRPHELSRCDLIIFRHAIAKAAYCPFCLGSTDLEPSQRMCQFLDRSKWLDHIESHLSSHILCNRHHCRHPACSVALTSLRDLRHHLEDVHCVLPLRGKKRKLE</sequence>
<evidence type="ECO:0000256" key="1">
    <source>
        <dbReference type="SAM" id="Coils"/>
    </source>
</evidence>
<dbReference type="OrthoDB" id="4357582at2759"/>
<keyword evidence="1" id="KW-0175">Coiled coil</keyword>
<keyword evidence="4" id="KW-1185">Reference proteome</keyword>
<dbReference type="Proteomes" id="UP000248349">
    <property type="component" value="Unassembled WGS sequence"/>
</dbReference>
<dbReference type="InterPro" id="IPR021842">
    <property type="entry name" value="DUF3435"/>
</dbReference>
<dbReference type="InterPro" id="IPR013087">
    <property type="entry name" value="Znf_C2H2_type"/>
</dbReference>
<evidence type="ECO:0000313" key="3">
    <source>
        <dbReference type="EMBL" id="PYH40597.1"/>
    </source>
</evidence>
<dbReference type="EMBL" id="KZ821281">
    <property type="protein sequence ID" value="PYH40597.1"/>
    <property type="molecule type" value="Genomic_DNA"/>
</dbReference>
<dbReference type="PANTHER" id="PTHR37535:SF3">
    <property type="entry name" value="FLUG DOMAIN-CONTAINING PROTEIN"/>
    <property type="match status" value="1"/>
</dbReference>
<organism evidence="3 4">
    <name type="scientific">Aspergillus saccharolyticus JOP 1030-1</name>
    <dbReference type="NCBI Taxonomy" id="1450539"/>
    <lineage>
        <taxon>Eukaryota</taxon>
        <taxon>Fungi</taxon>
        <taxon>Dikarya</taxon>
        <taxon>Ascomycota</taxon>
        <taxon>Pezizomycotina</taxon>
        <taxon>Eurotiomycetes</taxon>
        <taxon>Eurotiomycetidae</taxon>
        <taxon>Eurotiales</taxon>
        <taxon>Aspergillaceae</taxon>
        <taxon>Aspergillus</taxon>
        <taxon>Aspergillus subgen. Circumdati</taxon>
    </lineage>
</organism>
<gene>
    <name evidence="3" type="ORF">BP01DRAFT_350951</name>
</gene>
<feature type="domain" description="C2H2-type" evidence="2">
    <location>
        <begin position="706"/>
        <end position="729"/>
    </location>
</feature>
<accession>A0A318Z2R4</accession>
<name>A0A318Z2R4_9EURO</name>
<proteinExistence type="predicted"/>
<dbReference type="GeneID" id="37075046"/>
<dbReference type="AlphaFoldDB" id="A0A318Z2R4"/>
<reference evidence="3 4" key="1">
    <citation type="submission" date="2016-12" db="EMBL/GenBank/DDBJ databases">
        <title>The genomes of Aspergillus section Nigri reveals drivers in fungal speciation.</title>
        <authorList>
            <consortium name="DOE Joint Genome Institute"/>
            <person name="Vesth T.C."/>
            <person name="Nybo J."/>
            <person name="Theobald S."/>
            <person name="Brandl J."/>
            <person name="Frisvad J.C."/>
            <person name="Nielsen K.F."/>
            <person name="Lyhne E.K."/>
            <person name="Kogle M.E."/>
            <person name="Kuo A."/>
            <person name="Riley R."/>
            <person name="Clum A."/>
            <person name="Nolan M."/>
            <person name="Lipzen A."/>
            <person name="Salamov A."/>
            <person name="Henrissat B."/>
            <person name="Wiebenga A."/>
            <person name="De Vries R.P."/>
            <person name="Grigoriev I.V."/>
            <person name="Mortensen U.H."/>
            <person name="Andersen M.R."/>
            <person name="Baker S.E."/>
        </authorList>
    </citation>
    <scope>NUCLEOTIDE SEQUENCE [LARGE SCALE GENOMIC DNA]</scope>
    <source>
        <strain evidence="3 4">JOP 1030-1</strain>
    </source>
</reference>
<dbReference type="PROSITE" id="PS00028">
    <property type="entry name" value="ZINC_FINGER_C2H2_1"/>
    <property type="match status" value="1"/>
</dbReference>
<dbReference type="PANTHER" id="PTHR37535">
    <property type="entry name" value="FLUG DOMAIN PROTEIN"/>
    <property type="match status" value="1"/>
</dbReference>